<evidence type="ECO:0000259" key="5">
    <source>
        <dbReference type="PROSITE" id="PS51755"/>
    </source>
</evidence>
<dbReference type="GO" id="GO:0016887">
    <property type="term" value="F:ATP hydrolysis activity"/>
    <property type="evidence" value="ECO:0007669"/>
    <property type="project" value="InterPro"/>
</dbReference>
<dbReference type="Pfam" id="PF25872">
    <property type="entry name" value="HTH_77"/>
    <property type="match status" value="1"/>
</dbReference>
<dbReference type="InterPro" id="IPR049945">
    <property type="entry name" value="AAA_22"/>
</dbReference>
<dbReference type="AlphaFoldDB" id="A0A1H7ITU9"/>
<dbReference type="Pfam" id="PF12862">
    <property type="entry name" value="ANAPC5"/>
    <property type="match status" value="2"/>
</dbReference>
<dbReference type="Pfam" id="PF13401">
    <property type="entry name" value="AAA_22"/>
    <property type="match status" value="1"/>
</dbReference>
<evidence type="ECO:0000256" key="2">
    <source>
        <dbReference type="ARBA" id="ARBA00023125"/>
    </source>
</evidence>
<sequence>MRVAILGPLEVEPGAAVGGARLRTLLVRLALAAGRAVTVEELAASVWPEGLPADPGNALQTLVSRLRRALPEPGALVSVPGGYRLEADTDAAEFDRLTARARGVDDPAGRAALLAGALSLWRGAALGEVASAPFATGYAARLEEARLAAVEDRAEAELAVLAAGSGTWEGGAGPRATRAPGAARAAGASGAREAVRESVRESVREAGELVGELGELAARHPLRERLHALRVRALLAAGRRAEALAAYEEVRRRLAGELGANPGPALREAHLAALRAEPARSPRTNLRAPLTSFVGRESELRLVRARLAAHRLVTLVGPGGAGKTRLATTVAAELLAEHSAVWLAELASVTDPADVPQAVLAALGGSPLIGGPADTLGKLVEVLSPGRVLLVLDNCEHLVEAAARLAEELLGRCPRLRVLATGREPLGVAGEALGPVPPLPPEPAVRLLADRAAAGRPGLVIEPDVAAEICRRLDGLPLAIELAAARLRVLSPRELADRLDDRFQLLNAGSRTALPRHQTLQAVVAWSWDLLEEPERRLAERLAVFAGGFDLAGAEHVAGFDLAPAAHPGGSLGLLAALVDKSLVQAAEHGRYRMLETIREYALRRLAARGESDEILGRHAAHFLDLAERAEPHLRGHDQLAWIARLVAEHDNLLAALHHAVGTGDAGTALRLAAALGVFWTIRGTRAESTGWIKLALDVPGPAPSQARLIATATYLINGALAGGDAVMASAVEELRQAIDPPPPPTGHPVLAMLQPALALFTDDSELGLKVIEQRLSHPDPWARGMLYAVRAAMKENDGDMRGSRADLGEACRELRACGERWGLALALTSQAEAHAVFGDFDAALEAMREAVTLLRELNPDGDLRHQRVWEATILVRKGEVERARAELLAMTTPGSGRAEPGHELSGRNVAFAHCALGDLARLEGDLEAAAREYAAASEHLETSDSTAPQFRALVLIGQAHLATALGDPGAAGERIRRAARLAMSARDMPVLAHVAVALAGLRAAVGRPGQAAAVLGAAEQLRGAPDASNLDVARLAALLRDRLGGEAYERAYEQGRRLDRAAALALVLTGPPQG</sequence>
<evidence type="ECO:0000313" key="7">
    <source>
        <dbReference type="Proteomes" id="UP000198953"/>
    </source>
</evidence>
<dbReference type="InterPro" id="IPR016032">
    <property type="entry name" value="Sig_transdc_resp-reg_C-effctor"/>
</dbReference>
<dbReference type="CDD" id="cd15831">
    <property type="entry name" value="BTAD"/>
    <property type="match status" value="1"/>
</dbReference>
<keyword evidence="7" id="KW-1185">Reference proteome</keyword>
<keyword evidence="2 3" id="KW-0238">DNA-binding</keyword>
<dbReference type="GO" id="GO:0003677">
    <property type="term" value="F:DNA binding"/>
    <property type="evidence" value="ECO:0007669"/>
    <property type="project" value="UniProtKB-UniRule"/>
</dbReference>
<dbReference type="GO" id="GO:0000160">
    <property type="term" value="P:phosphorelay signal transduction system"/>
    <property type="evidence" value="ECO:0007669"/>
    <property type="project" value="InterPro"/>
</dbReference>
<accession>A0A1H7ITU9</accession>
<comment type="similarity">
    <text evidence="1">Belongs to the AfsR/DnrI/RedD regulatory family.</text>
</comment>
<dbReference type="InterPro" id="IPR005158">
    <property type="entry name" value="BTAD"/>
</dbReference>
<dbReference type="InterPro" id="IPR001867">
    <property type="entry name" value="OmpR/PhoB-type_DNA-bd"/>
</dbReference>
<dbReference type="SUPFAM" id="SSF48452">
    <property type="entry name" value="TPR-like"/>
    <property type="match status" value="2"/>
</dbReference>
<dbReference type="InterPro" id="IPR036388">
    <property type="entry name" value="WH-like_DNA-bd_sf"/>
</dbReference>
<organism evidence="6 7">
    <name type="scientific">Nonomuraea pusilla</name>
    <dbReference type="NCBI Taxonomy" id="46177"/>
    <lineage>
        <taxon>Bacteria</taxon>
        <taxon>Bacillati</taxon>
        <taxon>Actinomycetota</taxon>
        <taxon>Actinomycetes</taxon>
        <taxon>Streptosporangiales</taxon>
        <taxon>Streptosporangiaceae</taxon>
        <taxon>Nonomuraea</taxon>
    </lineage>
</organism>
<dbReference type="PRINTS" id="PR00364">
    <property type="entry name" value="DISEASERSIST"/>
</dbReference>
<dbReference type="Gene3D" id="1.10.10.10">
    <property type="entry name" value="Winged helix-like DNA-binding domain superfamily/Winged helix DNA-binding domain"/>
    <property type="match status" value="1"/>
</dbReference>
<evidence type="ECO:0000313" key="6">
    <source>
        <dbReference type="EMBL" id="SEK65362.1"/>
    </source>
</evidence>
<dbReference type="PROSITE" id="PS51755">
    <property type="entry name" value="OMPR_PHOB"/>
    <property type="match status" value="1"/>
</dbReference>
<dbReference type="Gene3D" id="1.25.40.10">
    <property type="entry name" value="Tetratricopeptide repeat domain"/>
    <property type="match status" value="2"/>
</dbReference>
<dbReference type="Gene3D" id="3.40.50.300">
    <property type="entry name" value="P-loop containing nucleotide triphosphate hydrolases"/>
    <property type="match status" value="1"/>
</dbReference>
<dbReference type="InterPro" id="IPR058852">
    <property type="entry name" value="HTH_77"/>
</dbReference>
<name>A0A1H7ITU9_9ACTN</name>
<dbReference type="SUPFAM" id="SSF52540">
    <property type="entry name" value="P-loop containing nucleoside triphosphate hydrolases"/>
    <property type="match status" value="1"/>
</dbReference>
<reference evidence="6 7" key="1">
    <citation type="submission" date="2016-10" db="EMBL/GenBank/DDBJ databases">
        <authorList>
            <person name="de Groot N.N."/>
        </authorList>
    </citation>
    <scope>NUCLEOTIDE SEQUENCE [LARGE SCALE GENOMIC DNA]</scope>
    <source>
        <strain evidence="6 7">DSM 43357</strain>
    </source>
</reference>
<evidence type="ECO:0000256" key="1">
    <source>
        <dbReference type="ARBA" id="ARBA00005820"/>
    </source>
</evidence>
<dbReference type="STRING" id="46177.SAMN05660976_00918"/>
<dbReference type="PANTHER" id="PTHR47691:SF3">
    <property type="entry name" value="HTH-TYPE TRANSCRIPTIONAL REGULATOR RV0890C-RELATED"/>
    <property type="match status" value="1"/>
</dbReference>
<evidence type="ECO:0000256" key="4">
    <source>
        <dbReference type="SAM" id="MobiDB-lite"/>
    </source>
</evidence>
<dbReference type="EMBL" id="FOBF01000002">
    <property type="protein sequence ID" value="SEK65362.1"/>
    <property type="molecule type" value="Genomic_DNA"/>
</dbReference>
<proteinExistence type="inferred from homology"/>
<dbReference type="InterPro" id="IPR027417">
    <property type="entry name" value="P-loop_NTPase"/>
</dbReference>
<feature type="DNA-binding region" description="OmpR/PhoB-type" evidence="3">
    <location>
        <begin position="1"/>
        <end position="87"/>
    </location>
</feature>
<dbReference type="SMART" id="SM01043">
    <property type="entry name" value="BTAD"/>
    <property type="match status" value="1"/>
</dbReference>
<dbReference type="InterPro" id="IPR026000">
    <property type="entry name" value="Apc5_dom"/>
</dbReference>
<feature type="domain" description="OmpR/PhoB-type" evidence="5">
    <location>
        <begin position="1"/>
        <end position="87"/>
    </location>
</feature>
<dbReference type="Proteomes" id="UP000198953">
    <property type="component" value="Unassembled WGS sequence"/>
</dbReference>
<evidence type="ECO:0000256" key="3">
    <source>
        <dbReference type="PROSITE-ProRule" id="PRU01091"/>
    </source>
</evidence>
<dbReference type="Pfam" id="PF03704">
    <property type="entry name" value="BTAD"/>
    <property type="match status" value="2"/>
</dbReference>
<dbReference type="SMART" id="SM00862">
    <property type="entry name" value="Trans_reg_C"/>
    <property type="match status" value="1"/>
</dbReference>
<feature type="compositionally biased region" description="Low complexity" evidence="4">
    <location>
        <begin position="174"/>
        <end position="189"/>
    </location>
</feature>
<dbReference type="GO" id="GO:0006355">
    <property type="term" value="P:regulation of DNA-templated transcription"/>
    <property type="evidence" value="ECO:0007669"/>
    <property type="project" value="InterPro"/>
</dbReference>
<dbReference type="PANTHER" id="PTHR47691">
    <property type="entry name" value="REGULATOR-RELATED"/>
    <property type="match status" value="1"/>
</dbReference>
<gene>
    <name evidence="6" type="ORF">SAMN05660976_00918</name>
</gene>
<dbReference type="RefSeq" id="WP_177227223.1">
    <property type="nucleotide sequence ID" value="NZ_FOBF01000002.1"/>
</dbReference>
<dbReference type="InterPro" id="IPR011990">
    <property type="entry name" value="TPR-like_helical_dom_sf"/>
</dbReference>
<dbReference type="SUPFAM" id="SSF46894">
    <property type="entry name" value="C-terminal effector domain of the bipartite response regulators"/>
    <property type="match status" value="1"/>
</dbReference>
<dbReference type="Pfam" id="PF00486">
    <property type="entry name" value="Trans_reg_C"/>
    <property type="match status" value="1"/>
</dbReference>
<feature type="region of interest" description="Disordered" evidence="4">
    <location>
        <begin position="170"/>
        <end position="189"/>
    </location>
</feature>
<protein>
    <submittedName>
        <fullName evidence="6">Predicted ATPase</fullName>
    </submittedName>
</protein>